<evidence type="ECO:0000256" key="11">
    <source>
        <dbReference type="RuleBase" id="RU363063"/>
    </source>
</evidence>
<dbReference type="EMBL" id="BMAT01002548">
    <property type="protein sequence ID" value="GFS08954.1"/>
    <property type="molecule type" value="Genomic_DNA"/>
</dbReference>
<comment type="caution">
    <text evidence="12">The sequence shown here is derived from an EMBL/GenBank/DDBJ whole genome shotgun (WGS) entry which is preliminary data.</text>
</comment>
<keyword evidence="8 11" id="KW-0333">Golgi apparatus</keyword>
<dbReference type="InterPro" id="IPR002659">
    <property type="entry name" value="Glyco_trans_31"/>
</dbReference>
<dbReference type="GO" id="GO:0000139">
    <property type="term" value="C:Golgi membrane"/>
    <property type="evidence" value="ECO:0007669"/>
    <property type="project" value="UniProtKB-SubCell"/>
</dbReference>
<dbReference type="GO" id="GO:0016758">
    <property type="term" value="F:hexosyltransferase activity"/>
    <property type="evidence" value="ECO:0007669"/>
    <property type="project" value="InterPro"/>
</dbReference>
<evidence type="ECO:0000256" key="4">
    <source>
        <dbReference type="ARBA" id="ARBA00022679"/>
    </source>
</evidence>
<evidence type="ECO:0000256" key="8">
    <source>
        <dbReference type="ARBA" id="ARBA00023034"/>
    </source>
</evidence>
<evidence type="ECO:0000256" key="3">
    <source>
        <dbReference type="ARBA" id="ARBA00022676"/>
    </source>
</evidence>
<name>A0AAV4IFL0_9GAST</name>
<comment type="subcellular location">
    <subcellularLocation>
        <location evidence="1 11">Golgi apparatus membrane</location>
        <topology evidence="1 11">Single-pass type II membrane protein</topology>
    </subcellularLocation>
</comment>
<organism evidence="12 13">
    <name type="scientific">Elysia marginata</name>
    <dbReference type="NCBI Taxonomy" id="1093978"/>
    <lineage>
        <taxon>Eukaryota</taxon>
        <taxon>Metazoa</taxon>
        <taxon>Spiralia</taxon>
        <taxon>Lophotrochozoa</taxon>
        <taxon>Mollusca</taxon>
        <taxon>Gastropoda</taxon>
        <taxon>Heterobranchia</taxon>
        <taxon>Euthyneura</taxon>
        <taxon>Panpulmonata</taxon>
        <taxon>Sacoglossa</taxon>
        <taxon>Placobranchoidea</taxon>
        <taxon>Plakobranchidae</taxon>
        <taxon>Elysia</taxon>
    </lineage>
</organism>
<dbReference type="PANTHER" id="PTHR11214:SF314">
    <property type="entry name" value="HEXOSYLTRANSFERASE"/>
    <property type="match status" value="1"/>
</dbReference>
<keyword evidence="6" id="KW-0735">Signal-anchor</keyword>
<dbReference type="Proteomes" id="UP000762676">
    <property type="component" value="Unassembled WGS sequence"/>
</dbReference>
<gene>
    <name evidence="12" type="ORF">ElyMa_001286700</name>
</gene>
<keyword evidence="7" id="KW-1133">Transmembrane helix</keyword>
<evidence type="ECO:0000313" key="13">
    <source>
        <dbReference type="Proteomes" id="UP000762676"/>
    </source>
</evidence>
<protein>
    <recommendedName>
        <fullName evidence="11">Hexosyltransferase</fullName>
        <ecNumber evidence="11">2.4.1.-</ecNumber>
    </recommendedName>
</protein>
<keyword evidence="5" id="KW-0812">Transmembrane</keyword>
<evidence type="ECO:0000313" key="12">
    <source>
        <dbReference type="EMBL" id="GFS08954.1"/>
    </source>
</evidence>
<dbReference type="Gene3D" id="3.90.550.50">
    <property type="match status" value="1"/>
</dbReference>
<dbReference type="FunFam" id="3.90.550.50:FF:000001">
    <property type="entry name" value="Hexosyltransferase"/>
    <property type="match status" value="1"/>
</dbReference>
<comment type="similarity">
    <text evidence="2 11">Belongs to the glycosyltransferase 31 family.</text>
</comment>
<keyword evidence="3 11" id="KW-0328">Glycosyltransferase</keyword>
<dbReference type="EC" id="2.4.1.-" evidence="11"/>
<sequence length="362" mass="41172">MQNRTFALLLLGLTCGVLFINVTVYKFGFFWRGHQFFSVFNRISHTSLRDDSLQAVISPSVSCSGRDVELVICVPVKRDNSAKRVVIRQTWGSYGKYGGRYGVTPPTNTSSSFNNVPTKLGEIILVFFTGSPLSQSVDEEQTRLNEEAKTYGDIFQDTYIDTYENLTLKSISIIKWISKKCPNARYVVKVDDDMYLNIPLLITSLWTHADNVYSKRSHASNNTSTETYPPPFLVGYKNDGAKVIRNKKSKWYTSREAYADDTYPSYLSGTAYAMSGSAALKLYQTSLRVPLFWMEDIYITGLCAKVAQIPIIADFRFSFTKEPPHGCDFRKLISGHRYTVTQIKRIYKELNDPLLKCPSKRK</sequence>
<evidence type="ECO:0000256" key="9">
    <source>
        <dbReference type="ARBA" id="ARBA00023136"/>
    </source>
</evidence>
<evidence type="ECO:0000256" key="7">
    <source>
        <dbReference type="ARBA" id="ARBA00022989"/>
    </source>
</evidence>
<accession>A0AAV4IFL0</accession>
<evidence type="ECO:0000256" key="1">
    <source>
        <dbReference type="ARBA" id="ARBA00004323"/>
    </source>
</evidence>
<evidence type="ECO:0000256" key="2">
    <source>
        <dbReference type="ARBA" id="ARBA00008661"/>
    </source>
</evidence>
<keyword evidence="9" id="KW-0472">Membrane</keyword>
<evidence type="ECO:0000256" key="10">
    <source>
        <dbReference type="ARBA" id="ARBA00023180"/>
    </source>
</evidence>
<reference evidence="12 13" key="1">
    <citation type="journal article" date="2021" name="Elife">
        <title>Chloroplast acquisition without the gene transfer in kleptoplastic sea slugs, Plakobranchus ocellatus.</title>
        <authorList>
            <person name="Maeda T."/>
            <person name="Takahashi S."/>
            <person name="Yoshida T."/>
            <person name="Shimamura S."/>
            <person name="Takaki Y."/>
            <person name="Nagai Y."/>
            <person name="Toyoda A."/>
            <person name="Suzuki Y."/>
            <person name="Arimoto A."/>
            <person name="Ishii H."/>
            <person name="Satoh N."/>
            <person name="Nishiyama T."/>
            <person name="Hasebe M."/>
            <person name="Maruyama T."/>
            <person name="Minagawa J."/>
            <person name="Obokata J."/>
            <person name="Shigenobu S."/>
        </authorList>
    </citation>
    <scope>NUCLEOTIDE SEQUENCE [LARGE SCALE GENOMIC DNA]</scope>
</reference>
<dbReference type="AlphaFoldDB" id="A0AAV4IFL0"/>
<proteinExistence type="inferred from homology"/>
<evidence type="ECO:0000256" key="5">
    <source>
        <dbReference type="ARBA" id="ARBA00022692"/>
    </source>
</evidence>
<dbReference type="Pfam" id="PF01762">
    <property type="entry name" value="Galactosyl_T"/>
    <property type="match status" value="1"/>
</dbReference>
<keyword evidence="10" id="KW-0325">Glycoprotein</keyword>
<dbReference type="GO" id="GO:0006493">
    <property type="term" value="P:protein O-linked glycosylation"/>
    <property type="evidence" value="ECO:0007669"/>
    <property type="project" value="TreeGrafter"/>
</dbReference>
<evidence type="ECO:0000256" key="6">
    <source>
        <dbReference type="ARBA" id="ARBA00022968"/>
    </source>
</evidence>
<keyword evidence="13" id="KW-1185">Reference proteome</keyword>
<keyword evidence="4" id="KW-0808">Transferase</keyword>
<dbReference type="PANTHER" id="PTHR11214">
    <property type="entry name" value="BETA-1,3-N-ACETYLGLUCOSAMINYLTRANSFERASE"/>
    <property type="match status" value="1"/>
</dbReference>